<evidence type="ECO:0000256" key="1">
    <source>
        <dbReference type="SAM" id="MobiDB-lite"/>
    </source>
</evidence>
<feature type="compositionally biased region" description="Basic residues" evidence="1">
    <location>
        <begin position="26"/>
        <end position="35"/>
    </location>
</feature>
<dbReference type="AlphaFoldDB" id="A0A6J4HRH0"/>
<organism evidence="2">
    <name type="scientific">uncultured Actinomycetospora sp</name>
    <dbReference type="NCBI Taxonomy" id="1135996"/>
    <lineage>
        <taxon>Bacteria</taxon>
        <taxon>Bacillati</taxon>
        <taxon>Actinomycetota</taxon>
        <taxon>Actinomycetes</taxon>
        <taxon>Pseudonocardiales</taxon>
        <taxon>Pseudonocardiaceae</taxon>
        <taxon>Actinomycetospora</taxon>
        <taxon>environmental samples</taxon>
    </lineage>
</organism>
<name>A0A6J4HRH0_9PSEU</name>
<evidence type="ECO:0000313" key="2">
    <source>
        <dbReference type="EMBL" id="CAA9230845.1"/>
    </source>
</evidence>
<accession>A0A6J4HRH0</accession>
<reference evidence="2" key="1">
    <citation type="submission" date="2020-02" db="EMBL/GenBank/DDBJ databases">
        <authorList>
            <person name="Meier V. D."/>
        </authorList>
    </citation>
    <scope>NUCLEOTIDE SEQUENCE</scope>
    <source>
        <strain evidence="2">AVDCRST_MAG54</strain>
    </source>
</reference>
<proteinExistence type="predicted"/>
<sequence length="50" mass="5437">RGDADRRRGQPGTGRPPPRPAARARGGVRARRRRPSRDPRRAAGCATAHV</sequence>
<feature type="non-terminal residue" evidence="2">
    <location>
        <position position="1"/>
    </location>
</feature>
<feature type="region of interest" description="Disordered" evidence="1">
    <location>
        <begin position="1"/>
        <end position="50"/>
    </location>
</feature>
<feature type="non-terminal residue" evidence="2">
    <location>
        <position position="50"/>
    </location>
</feature>
<protein>
    <submittedName>
        <fullName evidence="2">Uncharacterized protein</fullName>
    </submittedName>
</protein>
<gene>
    <name evidence="2" type="ORF">AVDCRST_MAG54-1011</name>
</gene>
<dbReference type="EMBL" id="CADCTH010000137">
    <property type="protein sequence ID" value="CAA9230845.1"/>
    <property type="molecule type" value="Genomic_DNA"/>
</dbReference>